<gene>
    <name evidence="1" type="ORF">STAIW_v1c04800</name>
</gene>
<organism evidence="1 2">
    <name type="scientific">Spiroplasma taiwanense CT-1</name>
    <dbReference type="NCBI Taxonomy" id="1276220"/>
    <lineage>
        <taxon>Bacteria</taxon>
        <taxon>Bacillati</taxon>
        <taxon>Mycoplasmatota</taxon>
        <taxon>Mollicutes</taxon>
        <taxon>Entomoplasmatales</taxon>
        <taxon>Spiroplasmataceae</taxon>
        <taxon>Spiroplasma</taxon>
    </lineage>
</organism>
<keyword evidence="2" id="KW-1185">Reference proteome</keyword>
<accession>S5LZI4</accession>
<evidence type="ECO:0000313" key="1">
    <source>
        <dbReference type="EMBL" id="AGR41122.1"/>
    </source>
</evidence>
<dbReference type="STRING" id="1276220.STAIW_v1c04800"/>
<reference evidence="1 2" key="1">
    <citation type="journal article" date="2013" name="Genome Biol. Evol.">
        <title>Comparison of metabolic capacities and inference of gene content evolution in mosquito-associated Spiroplasma diminutum and S. taiwanense.</title>
        <authorList>
            <person name="Lo W.S."/>
            <person name="Ku C."/>
            <person name="Chen L.L."/>
            <person name="Chang T.H."/>
            <person name="Kuo C.H."/>
        </authorList>
    </citation>
    <scope>NUCLEOTIDE SEQUENCE [LARGE SCALE GENOMIC DNA]</scope>
    <source>
        <strain evidence="1">CT-1</strain>
    </source>
</reference>
<proteinExistence type="predicted"/>
<sequence length="108" mass="12772">MDNRTIKTSFKLSVKKYISNNSNLGYKIEILEAKFLNLKNNRDIQIADYIAIYYFGKLNYPLTDKVSKDIDSIYKKFIYNYPSNYIKHQTIITKKEVGNNFVVLIKKM</sequence>
<dbReference type="PATRIC" id="fig|1276220.3.peg.486"/>
<dbReference type="EMBL" id="CP005074">
    <property type="protein sequence ID" value="AGR41122.1"/>
    <property type="molecule type" value="Genomic_DNA"/>
</dbReference>
<name>S5LZI4_9MOLU</name>
<dbReference type="HOGENOM" id="CLU_2195279_0_0_14"/>
<dbReference type="Proteomes" id="UP000014984">
    <property type="component" value="Chromosome"/>
</dbReference>
<dbReference type="AlphaFoldDB" id="S5LZI4"/>
<dbReference type="KEGG" id="stai:STAIW_v1c04800"/>
<dbReference type="RefSeq" id="WP_020834261.1">
    <property type="nucleotide sequence ID" value="NC_021846.1"/>
</dbReference>
<protein>
    <submittedName>
        <fullName evidence="1">Uncharacterized protein</fullName>
    </submittedName>
</protein>
<evidence type="ECO:0000313" key="2">
    <source>
        <dbReference type="Proteomes" id="UP000014984"/>
    </source>
</evidence>